<evidence type="ECO:0000313" key="6">
    <source>
        <dbReference type="EMBL" id="PST41922.1"/>
    </source>
</evidence>
<dbReference type="InterPro" id="IPR009057">
    <property type="entry name" value="Homeodomain-like_sf"/>
</dbReference>
<keyword evidence="1 2" id="KW-0238">DNA-binding</keyword>
<dbReference type="InterPro" id="IPR050624">
    <property type="entry name" value="HTH-type_Tx_Regulator"/>
</dbReference>
<proteinExistence type="predicted"/>
<dbReference type="EMBL" id="AP024085">
    <property type="protein sequence ID" value="BCL56414.1"/>
    <property type="molecule type" value="Genomic_DNA"/>
</dbReference>
<feature type="domain" description="HTH tetR-type" evidence="3">
    <location>
        <begin position="15"/>
        <end position="75"/>
    </location>
</feature>
<dbReference type="PANTHER" id="PTHR43479">
    <property type="entry name" value="ACREF/ENVCD OPERON REPRESSOR-RELATED"/>
    <property type="match status" value="1"/>
</dbReference>
<dbReference type="Proteomes" id="UP001204814">
    <property type="component" value="Unassembled WGS sequence"/>
</dbReference>
<gene>
    <name evidence="6" type="ORF">C7U54_06180</name>
    <name evidence="4" type="ORF">Fi14EGH31_01260</name>
    <name evidence="5" type="ORF">NE542_13240</name>
</gene>
<dbReference type="PRINTS" id="PR00455">
    <property type="entry name" value="HTHTETR"/>
</dbReference>
<organism evidence="6 7">
    <name type="scientific">Faecalibacillus intestinalis</name>
    <dbReference type="NCBI Taxonomy" id="1982626"/>
    <lineage>
        <taxon>Bacteria</taxon>
        <taxon>Bacillati</taxon>
        <taxon>Bacillota</taxon>
        <taxon>Erysipelotrichia</taxon>
        <taxon>Erysipelotrichales</taxon>
        <taxon>Coprobacillaceae</taxon>
        <taxon>Faecalibacillus</taxon>
    </lineage>
</organism>
<dbReference type="KEGG" id="fit:Fi14EGH31_01260"/>
<dbReference type="RefSeq" id="WP_022002386.1">
    <property type="nucleotide sequence ID" value="NZ_AP024085.1"/>
</dbReference>
<evidence type="ECO:0000256" key="2">
    <source>
        <dbReference type="PROSITE-ProRule" id="PRU00335"/>
    </source>
</evidence>
<reference evidence="8" key="3">
    <citation type="submission" date="2020-09" db="EMBL/GenBank/DDBJ databases">
        <title>Complete genome sequencing of Faecalibacillus intestinalis strain 14EGH31.</title>
        <authorList>
            <person name="Sakamoto M."/>
            <person name="Murakami T."/>
            <person name="Mori H."/>
        </authorList>
    </citation>
    <scope>NUCLEOTIDE SEQUENCE [LARGE SCALE GENOMIC DNA]</scope>
    <source>
        <strain evidence="8">14EGH31</strain>
    </source>
</reference>
<evidence type="ECO:0000313" key="4">
    <source>
        <dbReference type="EMBL" id="BCL56414.1"/>
    </source>
</evidence>
<evidence type="ECO:0000313" key="5">
    <source>
        <dbReference type="EMBL" id="MCQ5062783.1"/>
    </source>
</evidence>
<accession>A0A2T3G352</accession>
<dbReference type="PROSITE" id="PS01081">
    <property type="entry name" value="HTH_TETR_1"/>
    <property type="match status" value="1"/>
</dbReference>
<dbReference type="SUPFAM" id="SSF46689">
    <property type="entry name" value="Homeodomain-like"/>
    <property type="match status" value="1"/>
</dbReference>
<evidence type="ECO:0000256" key="1">
    <source>
        <dbReference type="ARBA" id="ARBA00023125"/>
    </source>
</evidence>
<reference evidence="5" key="4">
    <citation type="submission" date="2022-06" db="EMBL/GenBank/DDBJ databases">
        <title>Isolation of gut microbiota from human fecal samples.</title>
        <authorList>
            <person name="Pamer E.G."/>
            <person name="Barat B."/>
            <person name="Waligurski E."/>
            <person name="Medina S."/>
            <person name="Paddock L."/>
            <person name="Mostad J."/>
        </authorList>
    </citation>
    <scope>NUCLEOTIDE SEQUENCE</scope>
    <source>
        <strain evidence="5">DFI.6.24</strain>
    </source>
</reference>
<dbReference type="EMBL" id="PYLQ01000006">
    <property type="protein sequence ID" value="PST41922.1"/>
    <property type="molecule type" value="Genomic_DNA"/>
</dbReference>
<dbReference type="Gene3D" id="1.10.357.10">
    <property type="entry name" value="Tetracycline Repressor, domain 2"/>
    <property type="match status" value="1"/>
</dbReference>
<reference evidence="4" key="2">
    <citation type="journal article" date="2020" name="Microbiol. Resour. Announc.">
        <title>Complete Genome Sequence of Faecalibacillus intestinalis JCM 34082, Isolated from Feces from a Healthy Japanese Female.</title>
        <authorList>
            <person name="Sakamoto M."/>
            <person name="Ikeyama N."/>
            <person name="Toyoda A."/>
            <person name="Murakami T."/>
            <person name="Mori H."/>
            <person name="Ohkuma M."/>
        </authorList>
    </citation>
    <scope>NUCLEOTIDE SEQUENCE</scope>
    <source>
        <strain evidence="4">14EGH31</strain>
    </source>
</reference>
<dbReference type="Pfam" id="PF00440">
    <property type="entry name" value="TetR_N"/>
    <property type="match status" value="1"/>
</dbReference>
<dbReference type="InterPro" id="IPR001647">
    <property type="entry name" value="HTH_TetR"/>
</dbReference>
<dbReference type="Proteomes" id="UP000240974">
    <property type="component" value="Unassembled WGS sequence"/>
</dbReference>
<dbReference type="Proteomes" id="UP000593842">
    <property type="component" value="Chromosome"/>
</dbReference>
<reference evidence="6 7" key="1">
    <citation type="journal article" date="2019" name="Int. J. Syst. Evol. Microbiol.">
        <title>Faecalibacillus intestinalis gen. nov., sp. nov. and Faecalibacillus faecis sp. nov., isolated from human faeces.</title>
        <authorList>
            <person name="Seo B."/>
            <person name="Jeon K."/>
            <person name="Baek I."/>
            <person name="Lee Y.M."/>
            <person name="Baek K."/>
            <person name="Ko G."/>
        </authorList>
    </citation>
    <scope>NUCLEOTIDE SEQUENCE [LARGE SCALE GENOMIC DNA]</scope>
    <source>
        <strain evidence="6 7">SNUG30099</strain>
    </source>
</reference>
<name>A0A2T3G352_9FIRM</name>
<dbReference type="GO" id="GO:0003677">
    <property type="term" value="F:DNA binding"/>
    <property type="evidence" value="ECO:0007669"/>
    <property type="project" value="UniProtKB-UniRule"/>
</dbReference>
<evidence type="ECO:0000313" key="8">
    <source>
        <dbReference type="Proteomes" id="UP000593842"/>
    </source>
</evidence>
<dbReference type="PROSITE" id="PS50977">
    <property type="entry name" value="HTH_TETR_2"/>
    <property type="match status" value="1"/>
</dbReference>
<feature type="DNA-binding region" description="H-T-H motif" evidence="2">
    <location>
        <begin position="38"/>
        <end position="57"/>
    </location>
</feature>
<dbReference type="GeneID" id="70578524"/>
<dbReference type="AlphaFoldDB" id="A0A2T3G352"/>
<dbReference type="PANTHER" id="PTHR43479:SF11">
    <property type="entry name" value="ACREF_ENVCD OPERON REPRESSOR-RELATED"/>
    <property type="match status" value="1"/>
</dbReference>
<dbReference type="EMBL" id="JANGBO010000019">
    <property type="protein sequence ID" value="MCQ5062783.1"/>
    <property type="molecule type" value="Genomic_DNA"/>
</dbReference>
<dbReference type="InterPro" id="IPR023772">
    <property type="entry name" value="DNA-bd_HTH_TetR-type_CS"/>
</dbReference>
<keyword evidence="7" id="KW-1185">Reference proteome</keyword>
<sequence length="202" mass="23451">MAIKEIKSKINDNKQEKERKLLNTALHLFSEKGIKKTSIQDIVKDAGIAKGTFYLYFKDKYELQDVLLAKTSHELFSKACKEATQQQFDRLDDKIVFIIDSIINELIVRPNILKFIQKNLSLGLYSEKLTDLLDSEELGIKELFVNEVKEKDIPLEYPEMTLFMIIELVSSTVFTSIVESHPLPIEEFKPHLYKTIRLLINE</sequence>
<protein>
    <submittedName>
        <fullName evidence="4">TetR family transcriptional regulator</fullName>
    </submittedName>
    <submittedName>
        <fullName evidence="6">TetR/AcrR family transcriptional regulator</fullName>
    </submittedName>
</protein>
<evidence type="ECO:0000259" key="3">
    <source>
        <dbReference type="PROSITE" id="PS50977"/>
    </source>
</evidence>
<evidence type="ECO:0000313" key="7">
    <source>
        <dbReference type="Proteomes" id="UP000240974"/>
    </source>
</evidence>